<dbReference type="PANTHER" id="PTHR20961">
    <property type="entry name" value="GLYCOSYLTRANSFERASE"/>
    <property type="match status" value="1"/>
</dbReference>
<evidence type="ECO:0000313" key="10">
    <source>
        <dbReference type="EMBL" id="KAJ7773277.1"/>
    </source>
</evidence>
<comment type="caution">
    <text evidence="10">The sequence shown here is derived from an EMBL/GenBank/DDBJ whole genome shotgun (WGS) entry which is preliminary data.</text>
</comment>
<reference evidence="10" key="1">
    <citation type="submission" date="2023-03" db="EMBL/GenBank/DDBJ databases">
        <title>Massive genome expansion in bonnet fungi (Mycena s.s.) driven by repeated elements and novel gene families across ecological guilds.</title>
        <authorList>
            <consortium name="Lawrence Berkeley National Laboratory"/>
            <person name="Harder C.B."/>
            <person name="Miyauchi S."/>
            <person name="Viragh M."/>
            <person name="Kuo A."/>
            <person name="Thoen E."/>
            <person name="Andreopoulos B."/>
            <person name="Lu D."/>
            <person name="Skrede I."/>
            <person name="Drula E."/>
            <person name="Henrissat B."/>
            <person name="Morin E."/>
            <person name="Kohler A."/>
            <person name="Barry K."/>
            <person name="LaButti K."/>
            <person name="Morin E."/>
            <person name="Salamov A."/>
            <person name="Lipzen A."/>
            <person name="Mereny Z."/>
            <person name="Hegedus B."/>
            <person name="Baldrian P."/>
            <person name="Stursova M."/>
            <person name="Weitz H."/>
            <person name="Taylor A."/>
            <person name="Grigoriev I.V."/>
            <person name="Nagy L.G."/>
            <person name="Martin F."/>
            <person name="Kauserud H."/>
        </authorList>
    </citation>
    <scope>NUCLEOTIDE SEQUENCE</scope>
    <source>
        <strain evidence="10">CBHHK182m</strain>
    </source>
</reference>
<evidence type="ECO:0000256" key="5">
    <source>
        <dbReference type="ARBA" id="ARBA00022989"/>
    </source>
</evidence>
<evidence type="ECO:0000256" key="4">
    <source>
        <dbReference type="ARBA" id="ARBA00022692"/>
    </source>
</evidence>
<feature type="domain" description="Glycosyltransferase 61 catalytic" evidence="9">
    <location>
        <begin position="349"/>
        <end position="443"/>
    </location>
</feature>
<accession>A0AAD7JYP9</accession>
<organism evidence="10 11">
    <name type="scientific">Mycena metata</name>
    <dbReference type="NCBI Taxonomy" id="1033252"/>
    <lineage>
        <taxon>Eukaryota</taxon>
        <taxon>Fungi</taxon>
        <taxon>Dikarya</taxon>
        <taxon>Basidiomycota</taxon>
        <taxon>Agaricomycotina</taxon>
        <taxon>Agaricomycetes</taxon>
        <taxon>Agaricomycetidae</taxon>
        <taxon>Agaricales</taxon>
        <taxon>Marasmiineae</taxon>
        <taxon>Mycenaceae</taxon>
        <taxon>Mycena</taxon>
    </lineage>
</organism>
<dbReference type="GO" id="GO:0005783">
    <property type="term" value="C:endoplasmic reticulum"/>
    <property type="evidence" value="ECO:0007669"/>
    <property type="project" value="TreeGrafter"/>
</dbReference>
<evidence type="ECO:0000259" key="9">
    <source>
        <dbReference type="Pfam" id="PF04577"/>
    </source>
</evidence>
<dbReference type="AlphaFoldDB" id="A0AAD7JYP9"/>
<evidence type="ECO:0000256" key="1">
    <source>
        <dbReference type="ARBA" id="ARBA00004167"/>
    </source>
</evidence>
<keyword evidence="2" id="KW-0328">Glycosyltransferase</keyword>
<gene>
    <name evidence="10" type="ORF">B0H16DRAFT_1672874</name>
</gene>
<keyword evidence="11" id="KW-1185">Reference proteome</keyword>
<dbReference type="InterPro" id="IPR049625">
    <property type="entry name" value="Glyco_transf_61_cat"/>
</dbReference>
<dbReference type="GO" id="GO:0035269">
    <property type="term" value="P:protein O-linked glycosylation via mannose"/>
    <property type="evidence" value="ECO:0007669"/>
    <property type="project" value="TreeGrafter"/>
</dbReference>
<protein>
    <recommendedName>
        <fullName evidence="9">Glycosyltransferase 61 catalytic domain-containing protein</fullName>
    </recommendedName>
</protein>
<name>A0AAD7JYP9_9AGAR</name>
<keyword evidence="3" id="KW-0808">Transferase</keyword>
<dbReference type="Pfam" id="PF04577">
    <property type="entry name" value="Glyco_transf_61"/>
    <property type="match status" value="1"/>
</dbReference>
<evidence type="ECO:0000256" key="6">
    <source>
        <dbReference type="ARBA" id="ARBA00023136"/>
    </source>
</evidence>
<dbReference type="EMBL" id="JARKIB010000013">
    <property type="protein sequence ID" value="KAJ7773277.1"/>
    <property type="molecule type" value="Genomic_DNA"/>
</dbReference>
<keyword evidence="5" id="KW-1133">Transmembrane helix</keyword>
<dbReference type="InterPro" id="IPR007657">
    <property type="entry name" value="Glycosyltransferase_61"/>
</dbReference>
<dbReference type="PANTHER" id="PTHR20961:SF38">
    <property type="entry name" value="PROTEIN O-LINKED-MANNOSE BETA-1,4-N-ACETYLGLUCOSAMINYLTRANSFERASE 2"/>
    <property type="match status" value="1"/>
</dbReference>
<dbReference type="GO" id="GO:0097363">
    <property type="term" value="F:protein O-acetylglucosaminyltransferase activity"/>
    <property type="evidence" value="ECO:0007669"/>
    <property type="project" value="TreeGrafter"/>
</dbReference>
<keyword evidence="7" id="KW-0325">Glycoprotein</keyword>
<proteinExistence type="predicted"/>
<dbReference type="GO" id="GO:0016020">
    <property type="term" value="C:membrane"/>
    <property type="evidence" value="ECO:0007669"/>
    <property type="project" value="UniProtKB-SubCell"/>
</dbReference>
<sequence>MAFRNVSRRDAILLLLGASCFYTFSVFLQNPSSPPPSLIIDTHPQPASAETVTETVFTTAALPAPTRVDLGLQKFPETTVVAHAPGWTIFRNLYSANGTLFLLTSDPSHFPPHRLMTSTGLPGNLTNDPQRIPTSREMAFITPAEAEARWGGGPSLNGRNRVSTVEGTTLLFNDPPQFLNHYYHFVAELIYGSWAFLYGAFYEQPAKPLTSVPEPSFNTPLISNSTPKIDRAIFIHADVKGWRDAPGFNGYFMRAVFPSMTIEVSTDWIDRINATASTEIGRAWHFPLVLLTDRSAAFRGAITGQYTQRTAAEAWMTMAKLGKIDLIGNWWASMRGALLRYAGGDPHEDLAPVLAMPDTIVITYINRQGTRRHLRDADNSALVAAMESLVARKNLEGTRKWEFHDVHAERISLDEQVKIAGRTTIMLGVHGNGLTHLVLMKPTLVSAVVEMFIPGGFARDYEWTSRSLGMKHYSVWNDTSFTHPNEPPIPDYPEGFHGPNIPVVGTFVADLIEKHVASREKGEPSVNNSPVYDAVQDR</sequence>
<feature type="region of interest" description="Disordered" evidence="8">
    <location>
        <begin position="518"/>
        <end position="538"/>
    </location>
</feature>
<dbReference type="Proteomes" id="UP001215598">
    <property type="component" value="Unassembled WGS sequence"/>
</dbReference>
<evidence type="ECO:0000256" key="7">
    <source>
        <dbReference type="ARBA" id="ARBA00023180"/>
    </source>
</evidence>
<evidence type="ECO:0000313" key="11">
    <source>
        <dbReference type="Proteomes" id="UP001215598"/>
    </source>
</evidence>
<keyword evidence="4" id="KW-0812">Transmembrane</keyword>
<evidence type="ECO:0000256" key="2">
    <source>
        <dbReference type="ARBA" id="ARBA00022676"/>
    </source>
</evidence>
<comment type="subcellular location">
    <subcellularLocation>
        <location evidence="1">Membrane</location>
        <topology evidence="1">Single-pass membrane protein</topology>
    </subcellularLocation>
</comment>
<evidence type="ECO:0000256" key="3">
    <source>
        <dbReference type="ARBA" id="ARBA00022679"/>
    </source>
</evidence>
<evidence type="ECO:0000256" key="8">
    <source>
        <dbReference type="SAM" id="MobiDB-lite"/>
    </source>
</evidence>
<keyword evidence="6" id="KW-0472">Membrane</keyword>